<feature type="domain" description="Ig-like" evidence="4">
    <location>
        <begin position="400"/>
        <end position="487"/>
    </location>
</feature>
<feature type="transmembrane region" description="Helical" evidence="3">
    <location>
        <begin position="738"/>
        <end position="760"/>
    </location>
</feature>
<proteinExistence type="predicted"/>
<comment type="caution">
    <text evidence="6">The sequence shown here is derived from an EMBL/GenBank/DDBJ whole genome shotgun (WGS) entry which is preliminary data.</text>
</comment>
<reference evidence="6" key="1">
    <citation type="submission" date="2023-03" db="EMBL/GenBank/DDBJ databases">
        <authorList>
            <person name="Steffen K."/>
            <person name="Cardenas P."/>
        </authorList>
    </citation>
    <scope>NUCLEOTIDE SEQUENCE</scope>
</reference>
<evidence type="ECO:0000256" key="2">
    <source>
        <dbReference type="ARBA" id="ARBA00023157"/>
    </source>
</evidence>
<dbReference type="InterPro" id="IPR003599">
    <property type="entry name" value="Ig_sub"/>
</dbReference>
<feature type="domain" description="Ig-like" evidence="4">
    <location>
        <begin position="1"/>
        <end position="76"/>
    </location>
</feature>
<dbReference type="PROSITE" id="PS50853">
    <property type="entry name" value="FN3"/>
    <property type="match status" value="1"/>
</dbReference>
<keyword evidence="2" id="KW-1015">Disulfide bond</keyword>
<dbReference type="InterPro" id="IPR013783">
    <property type="entry name" value="Ig-like_fold"/>
</dbReference>
<evidence type="ECO:0000259" key="4">
    <source>
        <dbReference type="PROSITE" id="PS50835"/>
    </source>
</evidence>
<dbReference type="Pfam" id="PF13927">
    <property type="entry name" value="Ig_3"/>
    <property type="match status" value="2"/>
</dbReference>
<evidence type="ECO:0000256" key="1">
    <source>
        <dbReference type="ARBA" id="ARBA00022737"/>
    </source>
</evidence>
<dbReference type="EMBL" id="CASHTH010004279">
    <property type="protein sequence ID" value="CAI8055413.1"/>
    <property type="molecule type" value="Genomic_DNA"/>
</dbReference>
<evidence type="ECO:0000259" key="5">
    <source>
        <dbReference type="PROSITE" id="PS50853"/>
    </source>
</evidence>
<dbReference type="PANTHER" id="PTHR44170">
    <property type="entry name" value="PROTEIN SIDEKICK"/>
    <property type="match status" value="1"/>
</dbReference>
<feature type="domain" description="Fibronectin type-III" evidence="5">
    <location>
        <begin position="495"/>
        <end position="588"/>
    </location>
</feature>
<dbReference type="GO" id="GO:0098609">
    <property type="term" value="P:cell-cell adhesion"/>
    <property type="evidence" value="ECO:0007669"/>
    <property type="project" value="TreeGrafter"/>
</dbReference>
<feature type="domain" description="Ig-like" evidence="4">
    <location>
        <begin position="78"/>
        <end position="174"/>
    </location>
</feature>
<dbReference type="SMART" id="SM00408">
    <property type="entry name" value="IGc2"/>
    <property type="match status" value="4"/>
</dbReference>
<keyword evidence="1" id="KW-0677">Repeat</keyword>
<evidence type="ECO:0000313" key="7">
    <source>
        <dbReference type="Proteomes" id="UP001174909"/>
    </source>
</evidence>
<dbReference type="InterPro" id="IPR036116">
    <property type="entry name" value="FN3_sf"/>
</dbReference>
<dbReference type="SUPFAM" id="SSF49265">
    <property type="entry name" value="Fibronectin type III"/>
    <property type="match status" value="1"/>
</dbReference>
<name>A0AA35TWW5_GEOBA</name>
<feature type="domain" description="Ig-like" evidence="4">
    <location>
        <begin position="291"/>
        <end position="391"/>
    </location>
</feature>
<keyword evidence="3" id="KW-0472">Membrane</keyword>
<dbReference type="PROSITE" id="PS50835">
    <property type="entry name" value="IG_LIKE"/>
    <property type="match status" value="5"/>
</dbReference>
<keyword evidence="3" id="KW-1133">Transmembrane helix</keyword>
<dbReference type="InterPro" id="IPR007110">
    <property type="entry name" value="Ig-like_dom"/>
</dbReference>
<feature type="domain" description="Ig-like" evidence="4">
    <location>
        <begin position="186"/>
        <end position="260"/>
    </location>
</feature>
<dbReference type="GO" id="GO:0016020">
    <property type="term" value="C:membrane"/>
    <property type="evidence" value="ECO:0007669"/>
    <property type="project" value="UniProtKB-SubCell"/>
</dbReference>
<dbReference type="SUPFAM" id="SSF48726">
    <property type="entry name" value="Immunoglobulin"/>
    <property type="match status" value="5"/>
</dbReference>
<accession>A0AA35TWW5</accession>
<dbReference type="Gene3D" id="2.60.40.10">
    <property type="entry name" value="Immunoglobulins"/>
    <property type="match status" value="6"/>
</dbReference>
<evidence type="ECO:0000256" key="3">
    <source>
        <dbReference type="SAM" id="Phobius"/>
    </source>
</evidence>
<sequence>MTVHKDSDIVVSIPQFTLTCISTGGPATTVTWTRDSSTVTEGVESVLNDPGTAKYTHTLTVKARLGGLYKCTVANNKPSVAATEKQVQVVSNISLISSPESSILVGNTVTLTCSVILAPGSYDDPEFSWQGPGLGVASPSGGAFSSVLTLSHITTSEAGEYTCTASLDLSISVSTCVTVQIPAPVPHITPNVSGVLYAGIALTLTCSYSGLSGIADTDIQINVTWRMNGSDVTMYPSYNTDKFILTLSPLKTSHSGRYACLLMITTLRNHVHVQEPVYIAEQEILVKIPKPSITFTMTHGPPIYAGTSVTFTCMVTLDSTVDNNESISIEFSGFNNLPENRLYFNPVTSLPMSKFVRNVTINSVADKDSGVYTCIGTVNGDSTASSSKNVSLLVTSLPAPNISLSSSNHSVVIGEPYSLICSVSVVPGFIGETSIEWTRQDGKVVNATIGNELRLFFNPLNVSNSSVYSCKGSLAFNGVVAVAAEVSNEILLAAPSGAPQVFKAAAGQREVVFSWSSPPLAELNGVITNYTLFCKPVPTTSPLPASLSNPLRVAGFTPNTTYLCSVTANNGLGSGPPSNTTFTTQQDYLYFQVRLNGKVLCSQFIVTSTSDKLKDISMQLVRYLMESCVECDKEIIHQPFFVCYSESPTYVTYRATLKGTAKMDSESLLSLLRVWVSKRESIIVSGILMAVDPECLVAIHSLSEEECFMLSPTPQVTSTTTAHTTTGVSNIPIIVTGVLLPVIVIILLTVATSIPVIVCLNRNRQDISHTVTSPVEKERSGSVSTNDNTAYNSMISMCEGDGHEYEVVGKALSCPTSVNENALQLYDIPAPTIRSDQ</sequence>
<dbReference type="CDD" id="cd00063">
    <property type="entry name" value="FN3"/>
    <property type="match status" value="1"/>
</dbReference>
<dbReference type="SMART" id="SM00060">
    <property type="entry name" value="FN3"/>
    <property type="match status" value="1"/>
</dbReference>
<dbReference type="InterPro" id="IPR003598">
    <property type="entry name" value="Ig_sub2"/>
</dbReference>
<dbReference type="InterPro" id="IPR036179">
    <property type="entry name" value="Ig-like_dom_sf"/>
</dbReference>
<gene>
    <name evidence="6" type="ORF">GBAR_LOCUS30266</name>
</gene>
<dbReference type="CDD" id="cd00096">
    <property type="entry name" value="Ig"/>
    <property type="match status" value="2"/>
</dbReference>
<keyword evidence="3" id="KW-0812">Transmembrane</keyword>
<dbReference type="InterPro" id="IPR003961">
    <property type="entry name" value="FN3_dom"/>
</dbReference>
<dbReference type="Pfam" id="PF00041">
    <property type="entry name" value="fn3"/>
    <property type="match status" value="1"/>
</dbReference>
<dbReference type="PANTHER" id="PTHR44170:SF6">
    <property type="entry name" value="CONTACTIN"/>
    <property type="match status" value="1"/>
</dbReference>
<dbReference type="AlphaFoldDB" id="A0AA35TWW5"/>
<keyword evidence="7" id="KW-1185">Reference proteome</keyword>
<organism evidence="6 7">
    <name type="scientific">Geodia barretti</name>
    <name type="common">Barrett's horny sponge</name>
    <dbReference type="NCBI Taxonomy" id="519541"/>
    <lineage>
        <taxon>Eukaryota</taxon>
        <taxon>Metazoa</taxon>
        <taxon>Porifera</taxon>
        <taxon>Demospongiae</taxon>
        <taxon>Heteroscleromorpha</taxon>
        <taxon>Tetractinellida</taxon>
        <taxon>Astrophorina</taxon>
        <taxon>Geodiidae</taxon>
        <taxon>Geodia</taxon>
    </lineage>
</organism>
<dbReference type="SMART" id="SM00409">
    <property type="entry name" value="IG"/>
    <property type="match status" value="6"/>
</dbReference>
<protein>
    <submittedName>
        <fullName evidence="6">Down syndrome cell adhesion molecule homolog</fullName>
    </submittedName>
</protein>
<evidence type="ECO:0000313" key="6">
    <source>
        <dbReference type="EMBL" id="CAI8055413.1"/>
    </source>
</evidence>
<dbReference type="Proteomes" id="UP001174909">
    <property type="component" value="Unassembled WGS sequence"/>
</dbReference>